<proteinExistence type="predicted"/>
<gene>
    <name evidence="2" type="ORF">SEMRO_499_G155130.1</name>
</gene>
<comment type="caution">
    <text evidence="2">The sequence shown here is derived from an EMBL/GenBank/DDBJ whole genome shotgun (WGS) entry which is preliminary data.</text>
</comment>
<evidence type="ECO:0000256" key="1">
    <source>
        <dbReference type="SAM" id="MobiDB-lite"/>
    </source>
</evidence>
<sequence>MTTNDQPIKMAMSIDGAKSIKIEEDDTIVFTMNEGPPVELKFVMPFVHKKEGQDEGYATPMAKPGSSDPSGKRAAKVGFLSPESTKSNKSNKSDVHMASPPFASPSICESSMGSPSPFKGSSVINAYDQGFSQETAYLSASELCLDYEEEEVEKLSETLAKLGSPGSTPYYD</sequence>
<reference evidence="2" key="1">
    <citation type="submission" date="2020-06" db="EMBL/GenBank/DDBJ databases">
        <authorList>
            <consortium name="Plant Systems Biology data submission"/>
        </authorList>
    </citation>
    <scope>NUCLEOTIDE SEQUENCE</scope>
    <source>
        <strain evidence="2">D6</strain>
    </source>
</reference>
<dbReference type="Proteomes" id="UP001153069">
    <property type="component" value="Unassembled WGS sequence"/>
</dbReference>
<evidence type="ECO:0000313" key="2">
    <source>
        <dbReference type="EMBL" id="CAB9511718.1"/>
    </source>
</evidence>
<organism evidence="2 3">
    <name type="scientific">Seminavis robusta</name>
    <dbReference type="NCBI Taxonomy" id="568900"/>
    <lineage>
        <taxon>Eukaryota</taxon>
        <taxon>Sar</taxon>
        <taxon>Stramenopiles</taxon>
        <taxon>Ochrophyta</taxon>
        <taxon>Bacillariophyta</taxon>
        <taxon>Bacillariophyceae</taxon>
        <taxon>Bacillariophycidae</taxon>
        <taxon>Naviculales</taxon>
        <taxon>Naviculaceae</taxon>
        <taxon>Seminavis</taxon>
    </lineage>
</organism>
<evidence type="ECO:0000313" key="3">
    <source>
        <dbReference type="Proteomes" id="UP001153069"/>
    </source>
</evidence>
<accession>A0A9N8HE67</accession>
<feature type="region of interest" description="Disordered" evidence="1">
    <location>
        <begin position="54"/>
        <end position="119"/>
    </location>
</feature>
<protein>
    <submittedName>
        <fullName evidence="2">Uncharacterized protein</fullName>
    </submittedName>
</protein>
<name>A0A9N8HE67_9STRA</name>
<dbReference type="EMBL" id="CAICTM010000498">
    <property type="protein sequence ID" value="CAB9511718.1"/>
    <property type="molecule type" value="Genomic_DNA"/>
</dbReference>
<dbReference type="AlphaFoldDB" id="A0A9N8HE67"/>
<keyword evidence="3" id="KW-1185">Reference proteome</keyword>